<protein>
    <submittedName>
        <fullName evidence="1">Uncharacterized protein</fullName>
    </submittedName>
</protein>
<dbReference type="EMBL" id="NWBU01000010">
    <property type="protein sequence ID" value="PTQ10028.1"/>
    <property type="molecule type" value="Genomic_DNA"/>
</dbReference>
<accession>A0A2T5FW69</accession>
<organism evidence="1 2">
    <name type="scientific">Sphingomonas oleivorans</name>
    <dbReference type="NCBI Taxonomy" id="1735121"/>
    <lineage>
        <taxon>Bacteria</taxon>
        <taxon>Pseudomonadati</taxon>
        <taxon>Pseudomonadota</taxon>
        <taxon>Alphaproteobacteria</taxon>
        <taxon>Sphingomonadales</taxon>
        <taxon>Sphingomonadaceae</taxon>
        <taxon>Sphingomonas</taxon>
    </lineage>
</organism>
<dbReference type="RefSeq" id="WP_107968378.1">
    <property type="nucleotide sequence ID" value="NZ_NWBU01000010.1"/>
</dbReference>
<dbReference type="AlphaFoldDB" id="A0A2T5FW69"/>
<evidence type="ECO:0000313" key="1">
    <source>
        <dbReference type="EMBL" id="PTQ10028.1"/>
    </source>
</evidence>
<gene>
    <name evidence="1" type="ORF">CLG96_12860</name>
</gene>
<sequence length="580" mass="65573">MSFGEIFAADQGLGPYFERCADTLFSRNIVLLLTAKPGIDLELGSAEDWQEFETRYLRSGNTGETDRARAEMLADTLGIAFGNFVRLLDDIVASTLSAVRCDLRMLSPAAQLLRLYEPGEAYALIPASAGEDAFIKPRRGWPWKAPLAVGTDNEAELAVTPALFPRFILNVPEPLFGRDREEFEAHADFEPDATSWAQFRNLATVQPWIKLDLAGLSGNFWEDEERVALVLRFRNPLHLETDPTENPPYHFNRENFLDAYLDSEDRVLMRGKLSLRARVRQEQRRALVQFREDRPDLSAGGRIVRSEWERRIQSEYFGDTMPSLDQLSAIARFGYTGGAPLPEARRLLQKLIDLGLHDRRNNLYLTHDLTIYQERRRTNLQLDTLLDVRQRLANWEQLAGTMNPVPPNLDRLITHVRAQVSRLTDVAAILVKYGFRRMISAEAILISQDRWCVYEPGAYAAGQWPTGFDQPGERGRGIRIEAELDQNSSDQVQLSIEAIQALIDQGTGDIPALIREKGIVKAFQDDLLADVKSTVELQRDRLAGSGYTEISGMPFSKNAVAQAFIAHGQGGFRRGHRYWI</sequence>
<dbReference type="Proteomes" id="UP000244162">
    <property type="component" value="Unassembled WGS sequence"/>
</dbReference>
<evidence type="ECO:0000313" key="2">
    <source>
        <dbReference type="Proteomes" id="UP000244162"/>
    </source>
</evidence>
<proteinExistence type="predicted"/>
<comment type="caution">
    <text evidence="1">The sequence shown here is derived from an EMBL/GenBank/DDBJ whole genome shotgun (WGS) entry which is preliminary data.</text>
</comment>
<name>A0A2T5FW69_9SPHN</name>
<keyword evidence="2" id="KW-1185">Reference proteome</keyword>
<reference evidence="1 2" key="1">
    <citation type="submission" date="2017-09" db="EMBL/GenBank/DDBJ databases">
        <title>Sphingomonas panjinensis sp.nov., isolated from oil-contaminated soil.</title>
        <authorList>
            <person name="Wang L."/>
            <person name="Chen L."/>
        </authorList>
    </citation>
    <scope>NUCLEOTIDE SEQUENCE [LARGE SCALE GENOMIC DNA]</scope>
    <source>
        <strain evidence="1 2">FW-11</strain>
    </source>
</reference>